<evidence type="ECO:0000313" key="11">
    <source>
        <dbReference type="EMBL" id="EPY30930.1"/>
    </source>
</evidence>
<evidence type="ECO:0000256" key="5">
    <source>
        <dbReference type="ARBA" id="ARBA00022603"/>
    </source>
</evidence>
<name>S9W4W1_9TRYP</name>
<organism evidence="11 12">
    <name type="scientific">Strigomonas culicis</name>
    <dbReference type="NCBI Taxonomy" id="28005"/>
    <lineage>
        <taxon>Eukaryota</taxon>
        <taxon>Discoba</taxon>
        <taxon>Euglenozoa</taxon>
        <taxon>Kinetoplastea</taxon>
        <taxon>Metakinetoplastina</taxon>
        <taxon>Trypanosomatida</taxon>
        <taxon>Trypanosomatidae</taxon>
        <taxon>Strigomonadinae</taxon>
        <taxon>Strigomonas</taxon>
    </lineage>
</organism>
<evidence type="ECO:0000256" key="4">
    <source>
        <dbReference type="ARBA" id="ARBA00022490"/>
    </source>
</evidence>
<evidence type="ECO:0000256" key="7">
    <source>
        <dbReference type="ARBA" id="ARBA00022691"/>
    </source>
</evidence>
<dbReference type="AlphaFoldDB" id="S9W4W1"/>
<dbReference type="GO" id="GO:0032259">
    <property type="term" value="P:methylation"/>
    <property type="evidence" value="ECO:0007669"/>
    <property type="project" value="UniProtKB-KW"/>
</dbReference>
<dbReference type="InterPro" id="IPR029063">
    <property type="entry name" value="SAM-dependent_MTases_sf"/>
</dbReference>
<feature type="compositionally biased region" description="Polar residues" evidence="10">
    <location>
        <begin position="276"/>
        <end position="291"/>
    </location>
</feature>
<comment type="subcellular location">
    <subcellularLocation>
        <location evidence="2">Cytoplasm</location>
    </subcellularLocation>
    <subcellularLocation>
        <location evidence="1">Nucleus</location>
    </subcellularLocation>
</comment>
<proteinExistence type="inferred from homology"/>
<comment type="caution">
    <text evidence="11">The sequence shown here is derived from an EMBL/GenBank/DDBJ whole genome shotgun (WGS) entry which is preliminary data.</text>
</comment>
<evidence type="ECO:0000256" key="8">
    <source>
        <dbReference type="ARBA" id="ARBA00023242"/>
    </source>
</evidence>
<dbReference type="GO" id="GO:0005737">
    <property type="term" value="C:cytoplasm"/>
    <property type="evidence" value="ECO:0007669"/>
    <property type="project" value="UniProtKB-SubCell"/>
</dbReference>
<accession>S9W4W1</accession>
<dbReference type="InterPro" id="IPR019410">
    <property type="entry name" value="Methyltransf_16"/>
</dbReference>
<dbReference type="Gene3D" id="3.40.50.150">
    <property type="entry name" value="Vaccinia Virus protein VP39"/>
    <property type="match status" value="1"/>
</dbReference>
<dbReference type="EC" id="2.1.1.85" evidence="3"/>
<reference evidence="11 12" key="1">
    <citation type="journal article" date="2013" name="PLoS ONE">
        <title>Predicting the Proteins of Angomonas deanei, Strigomonas culicis and Their Respective Endosymbionts Reveals New Aspects of the Trypanosomatidae Family.</title>
        <authorList>
            <person name="Motta M.C."/>
            <person name="Martins A.C."/>
            <person name="de Souza S.S."/>
            <person name="Catta-Preta C.M."/>
            <person name="Silva R."/>
            <person name="Klein C.C."/>
            <person name="de Almeida L.G."/>
            <person name="de Lima Cunha O."/>
            <person name="Ciapina L.P."/>
            <person name="Brocchi M."/>
            <person name="Colabardini A.C."/>
            <person name="de Araujo Lima B."/>
            <person name="Machado C.R."/>
            <person name="de Almeida Soares C.M."/>
            <person name="Probst C.M."/>
            <person name="de Menezes C.B."/>
            <person name="Thompson C.E."/>
            <person name="Bartholomeu D.C."/>
            <person name="Gradia D.F."/>
            <person name="Pavoni D.P."/>
            <person name="Grisard E.C."/>
            <person name="Fantinatti-Garboggini F."/>
            <person name="Marchini F.K."/>
            <person name="Rodrigues-Luiz G.F."/>
            <person name="Wagner G."/>
            <person name="Goldman G.H."/>
            <person name="Fietto J.L."/>
            <person name="Elias M.C."/>
            <person name="Goldman M.H."/>
            <person name="Sagot M.F."/>
            <person name="Pereira M."/>
            <person name="Stoco P.H."/>
            <person name="de Mendonca-Neto R.P."/>
            <person name="Teixeira S.M."/>
            <person name="Maciel T.E."/>
            <person name="de Oliveira Mendes T.A."/>
            <person name="Urmenyi T.P."/>
            <person name="de Souza W."/>
            <person name="Schenkman S."/>
            <person name="de Vasconcelos A.T."/>
        </authorList>
    </citation>
    <scope>NUCLEOTIDE SEQUENCE [LARGE SCALE GENOMIC DNA]</scope>
</reference>
<dbReference type="SUPFAM" id="SSF53335">
    <property type="entry name" value="S-adenosyl-L-methionine-dependent methyltransferases"/>
    <property type="match status" value="1"/>
</dbReference>
<dbReference type="PANTHER" id="PTHR14614">
    <property type="entry name" value="HEPATOCELLULAR CARCINOMA-ASSOCIATED ANTIGEN"/>
    <property type="match status" value="1"/>
</dbReference>
<dbReference type="GO" id="GO:0005634">
    <property type="term" value="C:nucleus"/>
    <property type="evidence" value="ECO:0007669"/>
    <property type="project" value="UniProtKB-SubCell"/>
</dbReference>
<evidence type="ECO:0000256" key="3">
    <source>
        <dbReference type="ARBA" id="ARBA00012533"/>
    </source>
</evidence>
<protein>
    <recommendedName>
        <fullName evidence="3">protein-histidine N-methyltransferase</fullName>
        <ecNumber evidence="3">2.1.1.85</ecNumber>
    </recommendedName>
</protein>
<dbReference type="OrthoDB" id="1723750at2759"/>
<feature type="region of interest" description="Disordered" evidence="10">
    <location>
        <begin position="270"/>
        <end position="291"/>
    </location>
</feature>
<evidence type="ECO:0000313" key="12">
    <source>
        <dbReference type="Proteomes" id="UP000015354"/>
    </source>
</evidence>
<dbReference type="PANTHER" id="PTHR14614:SF39">
    <property type="entry name" value="HISTIDINE PROTEIN METHYLTRANSFERASE 1 HOMOLOG"/>
    <property type="match status" value="1"/>
</dbReference>
<dbReference type="Proteomes" id="UP000015354">
    <property type="component" value="Unassembled WGS sequence"/>
</dbReference>
<keyword evidence="5" id="KW-0489">Methyltransferase</keyword>
<keyword evidence="12" id="KW-1185">Reference proteome</keyword>
<evidence type="ECO:0000256" key="9">
    <source>
        <dbReference type="ARBA" id="ARBA00038126"/>
    </source>
</evidence>
<sequence length="291" mass="31338">MALRGTEPQMLHLYYQSAPEVASLCHAAADPTSRRVEKRDIIPGLYYGGLKVWSCAPYLAAYLLQHAHTPLAQLLGCGGPAGTQTGNDAGAAMTWQQYLRQEGVAVAELGCGQALPALAALALGARRLLLQDYNAEVLTLCTQPNVGHTYQELLRQRPAACRPLHVQLLSGDWADLARLADNHAPSPSPSQPRPLRCPVILGSDVTFDETACEKLVRLLAQWLQPPPDQRWPPAVALIATKEYYFGTNGGVVELCRCAAAHGLEAAVLHREGGGSPTTPRGRSTRMTPIRG</sequence>
<comment type="similarity">
    <text evidence="9">Belongs to the methyltransferase superfamily. METTL18 family.</text>
</comment>
<evidence type="ECO:0000256" key="1">
    <source>
        <dbReference type="ARBA" id="ARBA00004123"/>
    </source>
</evidence>
<gene>
    <name evidence="11" type="ORF">STCU_03773</name>
</gene>
<evidence type="ECO:0000256" key="10">
    <source>
        <dbReference type="SAM" id="MobiDB-lite"/>
    </source>
</evidence>
<evidence type="ECO:0000256" key="6">
    <source>
        <dbReference type="ARBA" id="ARBA00022679"/>
    </source>
</evidence>
<evidence type="ECO:0000256" key="2">
    <source>
        <dbReference type="ARBA" id="ARBA00004496"/>
    </source>
</evidence>
<keyword evidence="6" id="KW-0808">Transferase</keyword>
<keyword evidence="8" id="KW-0539">Nucleus</keyword>
<dbReference type="GO" id="GO:0018064">
    <property type="term" value="F:protein-L-histidine N-tele-methyltransferase activity"/>
    <property type="evidence" value="ECO:0007669"/>
    <property type="project" value="UniProtKB-EC"/>
</dbReference>
<dbReference type="EMBL" id="ATMH01003773">
    <property type="protein sequence ID" value="EPY30930.1"/>
    <property type="molecule type" value="Genomic_DNA"/>
</dbReference>
<keyword evidence="7" id="KW-0949">S-adenosyl-L-methionine</keyword>
<keyword evidence="4" id="KW-0963">Cytoplasm</keyword>